<evidence type="ECO:0000313" key="2">
    <source>
        <dbReference type="Proteomes" id="UP001153334"/>
    </source>
</evidence>
<sequence>MDARLAPNFTDPTALIYAFPPSPEVDRAWARITARSIIGITREDIVGIGKDPEIAVKLNPEWGMPEGTYMGSVDVFHQIHCLDTLRRGLITNYDYYFGKRWGFEPPIMFELHLRHCTNMILQTLMCHSDVEVVTNTWSEAQPWPYADFGVIKQCRDFEKLLEWTENHEIKAASTNFADYRAPPGTVRMPEEPLLREEMGDFTSKDKNGDELKLLHIKNCNA</sequence>
<dbReference type="EMBL" id="JAPESX010000082">
    <property type="protein sequence ID" value="KAJ8123454.1"/>
    <property type="molecule type" value="Genomic_DNA"/>
</dbReference>
<dbReference type="Proteomes" id="UP001153334">
    <property type="component" value="Unassembled WGS sequence"/>
</dbReference>
<protein>
    <submittedName>
        <fullName evidence="1">Uncharacterized protein</fullName>
    </submittedName>
</protein>
<comment type="caution">
    <text evidence="1">The sequence shown here is derived from an EMBL/GenBank/DDBJ whole genome shotgun (WGS) entry which is preliminary data.</text>
</comment>
<reference evidence="1" key="1">
    <citation type="submission" date="2022-11" db="EMBL/GenBank/DDBJ databases">
        <title>Genome Sequence of Nemania bipapillata.</title>
        <authorList>
            <person name="Buettner E."/>
        </authorList>
    </citation>
    <scope>NUCLEOTIDE SEQUENCE</scope>
    <source>
        <strain evidence="1">CP14</strain>
    </source>
</reference>
<name>A0ACC2J7L5_9PEZI</name>
<proteinExistence type="predicted"/>
<keyword evidence="2" id="KW-1185">Reference proteome</keyword>
<gene>
    <name evidence="1" type="ORF">ONZ43_g603</name>
</gene>
<evidence type="ECO:0000313" key="1">
    <source>
        <dbReference type="EMBL" id="KAJ8123454.1"/>
    </source>
</evidence>
<accession>A0ACC2J7L5</accession>
<organism evidence="1 2">
    <name type="scientific">Nemania bipapillata</name>
    <dbReference type="NCBI Taxonomy" id="110536"/>
    <lineage>
        <taxon>Eukaryota</taxon>
        <taxon>Fungi</taxon>
        <taxon>Dikarya</taxon>
        <taxon>Ascomycota</taxon>
        <taxon>Pezizomycotina</taxon>
        <taxon>Sordariomycetes</taxon>
        <taxon>Xylariomycetidae</taxon>
        <taxon>Xylariales</taxon>
        <taxon>Xylariaceae</taxon>
        <taxon>Nemania</taxon>
    </lineage>
</organism>